<evidence type="ECO:0000313" key="3">
    <source>
        <dbReference type="Proteomes" id="UP001226434"/>
    </source>
</evidence>
<feature type="compositionally biased region" description="Polar residues" evidence="1">
    <location>
        <begin position="85"/>
        <end position="105"/>
    </location>
</feature>
<comment type="caution">
    <text evidence="2">The sequence shown here is derived from an EMBL/GenBank/DDBJ whole genome shotgun (WGS) entry which is preliminary data.</text>
</comment>
<dbReference type="Proteomes" id="UP001226434">
    <property type="component" value="Unassembled WGS sequence"/>
</dbReference>
<dbReference type="EMBL" id="JASBRG010000003">
    <property type="protein sequence ID" value="MDI3319133.1"/>
    <property type="molecule type" value="Genomic_DNA"/>
</dbReference>
<reference evidence="2 3" key="1">
    <citation type="submission" date="2023-05" db="EMBL/GenBank/DDBJ databases">
        <title>Genome sequence of Pinibacter sp. MAH-24.</title>
        <authorList>
            <person name="Huq M.A."/>
        </authorList>
    </citation>
    <scope>NUCLEOTIDE SEQUENCE [LARGE SCALE GENOMIC DNA]</scope>
    <source>
        <strain evidence="2 3">MAH-24</strain>
    </source>
</reference>
<keyword evidence="3" id="KW-1185">Reference proteome</keyword>
<protein>
    <submittedName>
        <fullName evidence="2">Uncharacterized protein</fullName>
    </submittedName>
</protein>
<feature type="region of interest" description="Disordered" evidence="1">
    <location>
        <begin position="1"/>
        <end position="105"/>
    </location>
</feature>
<feature type="compositionally biased region" description="Polar residues" evidence="1">
    <location>
        <begin position="66"/>
        <end position="77"/>
    </location>
</feature>
<accession>A0ABT6R998</accession>
<evidence type="ECO:0000256" key="1">
    <source>
        <dbReference type="SAM" id="MobiDB-lite"/>
    </source>
</evidence>
<feature type="compositionally biased region" description="Polar residues" evidence="1">
    <location>
        <begin position="31"/>
        <end position="49"/>
    </location>
</feature>
<name>A0ABT6R998_9BACT</name>
<feature type="compositionally biased region" description="Basic and acidic residues" evidence="1">
    <location>
        <begin position="50"/>
        <end position="59"/>
    </location>
</feature>
<dbReference type="RefSeq" id="WP_282333248.1">
    <property type="nucleotide sequence ID" value="NZ_JASBRG010000003.1"/>
</dbReference>
<evidence type="ECO:0000313" key="2">
    <source>
        <dbReference type="EMBL" id="MDI3319133.1"/>
    </source>
</evidence>
<gene>
    <name evidence="2" type="ORF">QJ048_05080</name>
</gene>
<proteinExistence type="predicted"/>
<sequence length="177" mass="20108">MAKAKLPEQIQDGITDEQKRFPAENPLPVENKQTQVQVTGEQLNVTSDTVVDKKEEQKPTPDLANPKQTQGEINQEQEPVLVGSSLPTQNEQVQESTNENSDEQLNVTGDELVEETEMQKSLYNPAKLIRTYVELYPKNKVFYITTDMQVFLSTGKRDAELHQQNVDPNEEVYVFEA</sequence>
<organism evidence="2 3">
    <name type="scientific">Pinibacter soli</name>
    <dbReference type="NCBI Taxonomy" id="3044211"/>
    <lineage>
        <taxon>Bacteria</taxon>
        <taxon>Pseudomonadati</taxon>
        <taxon>Bacteroidota</taxon>
        <taxon>Chitinophagia</taxon>
        <taxon>Chitinophagales</taxon>
        <taxon>Chitinophagaceae</taxon>
        <taxon>Pinibacter</taxon>
    </lineage>
</organism>